<organism evidence="1 2">
    <name type="scientific">Pseudohalocynthiibacter aestuariivivens</name>
    <dbReference type="NCBI Taxonomy" id="1591409"/>
    <lineage>
        <taxon>Bacteria</taxon>
        <taxon>Pseudomonadati</taxon>
        <taxon>Pseudomonadota</taxon>
        <taxon>Alphaproteobacteria</taxon>
        <taxon>Rhodobacterales</taxon>
        <taxon>Paracoccaceae</taxon>
        <taxon>Pseudohalocynthiibacter</taxon>
    </lineage>
</organism>
<evidence type="ECO:0000313" key="1">
    <source>
        <dbReference type="EMBL" id="MFB9231514.1"/>
    </source>
</evidence>
<evidence type="ECO:0000313" key="2">
    <source>
        <dbReference type="Proteomes" id="UP001589683"/>
    </source>
</evidence>
<gene>
    <name evidence="1" type="ORF">ACFFUT_06920</name>
</gene>
<reference evidence="1 2" key="1">
    <citation type="submission" date="2024-09" db="EMBL/GenBank/DDBJ databases">
        <authorList>
            <person name="Sun Q."/>
            <person name="Mori K."/>
        </authorList>
    </citation>
    <scope>NUCLEOTIDE SEQUENCE [LARGE SCALE GENOMIC DNA]</scope>
    <source>
        <strain evidence="1 2">CECT 8726</strain>
    </source>
</reference>
<sequence>MSDARWLADQMKGVESKTTLVADILRALDLRELSFDGPEDAASEQTFQKIVNRISAQTGMLHISINLAALLEPQIPCDPIPASFEIPFQKRQNSRAKLIVIAAKDAPQQDPDLIALIADARRWARELLEGKASSIQQITEREDLRSGMVSRILPLAWLAPNISTAILEGRQPSHLSAKTLRDLPELPLDWAKQRQILEFPHV</sequence>
<dbReference type="Proteomes" id="UP001589683">
    <property type="component" value="Unassembled WGS sequence"/>
</dbReference>
<protein>
    <submittedName>
        <fullName evidence="1">Uncharacterized protein</fullName>
    </submittedName>
</protein>
<name>A0ABV5JDG7_9RHOB</name>
<dbReference type="RefSeq" id="WP_213891336.1">
    <property type="nucleotide sequence ID" value="NZ_JAGFNU010000024.1"/>
</dbReference>
<accession>A0ABV5JDG7</accession>
<keyword evidence="2" id="KW-1185">Reference proteome</keyword>
<dbReference type="EMBL" id="JBHMEA010000023">
    <property type="protein sequence ID" value="MFB9231514.1"/>
    <property type="molecule type" value="Genomic_DNA"/>
</dbReference>
<comment type="caution">
    <text evidence="1">The sequence shown here is derived from an EMBL/GenBank/DDBJ whole genome shotgun (WGS) entry which is preliminary data.</text>
</comment>
<proteinExistence type="predicted"/>